<organism evidence="1 2">
    <name type="scientific">Candidatus Gottesmanbacteria bacterium RIFCSPLOWO2_01_FULL_46_21</name>
    <dbReference type="NCBI Taxonomy" id="1798393"/>
    <lineage>
        <taxon>Bacteria</taxon>
        <taxon>Candidatus Gottesmaniibacteriota</taxon>
    </lineage>
</organism>
<accession>A0A1F6AW59</accession>
<dbReference type="AlphaFoldDB" id="A0A1F6AW59"/>
<evidence type="ECO:0000313" key="1">
    <source>
        <dbReference type="EMBL" id="OGG28916.1"/>
    </source>
</evidence>
<sequence>MALEKDTLTPDAKEMCVGCGNYQFDGTCRVSWISTKEQENRAHARFCEEASPAPRVNIANKWIFLQQSFR</sequence>
<protein>
    <submittedName>
        <fullName evidence="1">Uncharacterized protein</fullName>
    </submittedName>
</protein>
<dbReference type="Proteomes" id="UP000178461">
    <property type="component" value="Unassembled WGS sequence"/>
</dbReference>
<dbReference type="EMBL" id="MFJW01000040">
    <property type="protein sequence ID" value="OGG28916.1"/>
    <property type="molecule type" value="Genomic_DNA"/>
</dbReference>
<gene>
    <name evidence="1" type="ORF">A2971_01540</name>
</gene>
<name>A0A1F6AW59_9BACT</name>
<comment type="caution">
    <text evidence="1">The sequence shown here is derived from an EMBL/GenBank/DDBJ whole genome shotgun (WGS) entry which is preliminary data.</text>
</comment>
<evidence type="ECO:0000313" key="2">
    <source>
        <dbReference type="Proteomes" id="UP000178461"/>
    </source>
</evidence>
<reference evidence="1 2" key="1">
    <citation type="journal article" date="2016" name="Nat. Commun.">
        <title>Thousands of microbial genomes shed light on interconnected biogeochemical processes in an aquifer system.</title>
        <authorList>
            <person name="Anantharaman K."/>
            <person name="Brown C.T."/>
            <person name="Hug L.A."/>
            <person name="Sharon I."/>
            <person name="Castelle C.J."/>
            <person name="Probst A.J."/>
            <person name="Thomas B.C."/>
            <person name="Singh A."/>
            <person name="Wilkins M.J."/>
            <person name="Karaoz U."/>
            <person name="Brodie E.L."/>
            <person name="Williams K.H."/>
            <person name="Hubbard S.S."/>
            <person name="Banfield J.F."/>
        </authorList>
    </citation>
    <scope>NUCLEOTIDE SEQUENCE [LARGE SCALE GENOMIC DNA]</scope>
</reference>
<proteinExistence type="predicted"/>